<dbReference type="PANTHER" id="PTHR11363">
    <property type="entry name" value="60S RIBOSOMAL PROTEIN L3-RELATED"/>
    <property type="match status" value="1"/>
</dbReference>
<comment type="similarity">
    <text evidence="1 4">Belongs to the universal ribosomal protein uL3 family.</text>
</comment>
<evidence type="ECO:0000313" key="5">
    <source>
        <dbReference type="EMBL" id="JAP91689.1"/>
    </source>
</evidence>
<organism evidence="5">
    <name type="scientific">Trepomonas sp. PC1</name>
    <dbReference type="NCBI Taxonomy" id="1076344"/>
    <lineage>
        <taxon>Eukaryota</taxon>
        <taxon>Metamonada</taxon>
        <taxon>Diplomonadida</taxon>
        <taxon>Hexamitidae</taxon>
        <taxon>Hexamitinae</taxon>
        <taxon>Trepomonas</taxon>
    </lineage>
</organism>
<name>A0A146K881_9EUKA</name>
<dbReference type="GO" id="GO:0003735">
    <property type="term" value="F:structural constituent of ribosome"/>
    <property type="evidence" value="ECO:0007669"/>
    <property type="project" value="InterPro"/>
</dbReference>
<dbReference type="GO" id="GO:0003723">
    <property type="term" value="F:RNA binding"/>
    <property type="evidence" value="ECO:0007669"/>
    <property type="project" value="TreeGrafter"/>
</dbReference>
<accession>A0A146K881</accession>
<evidence type="ECO:0000256" key="1">
    <source>
        <dbReference type="ARBA" id="ARBA00006540"/>
    </source>
</evidence>
<keyword evidence="2 4" id="KW-0689">Ribosomal protein</keyword>
<dbReference type="InterPro" id="IPR045077">
    <property type="entry name" value="L3_arc_euk"/>
</dbReference>
<evidence type="ECO:0000256" key="3">
    <source>
        <dbReference type="ARBA" id="ARBA00023274"/>
    </source>
</evidence>
<dbReference type="AlphaFoldDB" id="A0A146K881"/>
<dbReference type="Gene3D" id="4.10.960.10">
    <property type="entry name" value="Ribosomal protein L3, domain 3"/>
    <property type="match status" value="1"/>
</dbReference>
<evidence type="ECO:0000256" key="4">
    <source>
        <dbReference type="RuleBase" id="RU003905"/>
    </source>
</evidence>
<dbReference type="InterPro" id="IPR009000">
    <property type="entry name" value="Transl_B-barrel_sf"/>
</dbReference>
<dbReference type="InterPro" id="IPR044892">
    <property type="entry name" value="Ribosomal_L3_dom_3_arc_sf"/>
</dbReference>
<reference evidence="5" key="1">
    <citation type="submission" date="2015-07" db="EMBL/GenBank/DDBJ databases">
        <title>Adaptation to a free-living lifestyle via gene acquisitions in the diplomonad Trepomonas sp. PC1.</title>
        <authorList>
            <person name="Xu F."/>
            <person name="Jerlstrom-Hultqvist J."/>
            <person name="Kolisko M."/>
            <person name="Simpson A.G.B."/>
            <person name="Roger A.J."/>
            <person name="Svard S.G."/>
            <person name="Andersson J.O."/>
        </authorList>
    </citation>
    <scope>NUCLEOTIDE SEQUENCE</scope>
    <source>
        <strain evidence="5">PC1</strain>
    </source>
</reference>
<keyword evidence="3 4" id="KW-0687">Ribonucleoprotein</keyword>
<dbReference type="GO" id="GO:0006412">
    <property type="term" value="P:translation"/>
    <property type="evidence" value="ECO:0007669"/>
    <property type="project" value="InterPro"/>
</dbReference>
<dbReference type="FunFam" id="2.40.30.10:FF:000351">
    <property type="entry name" value="Ribosomal protein L3"/>
    <property type="match status" value="1"/>
</dbReference>
<evidence type="ECO:0000256" key="2">
    <source>
        <dbReference type="ARBA" id="ARBA00022980"/>
    </source>
</evidence>
<dbReference type="PROSITE" id="PS00474">
    <property type="entry name" value="RIBOSOMAL_L3"/>
    <property type="match status" value="1"/>
</dbReference>
<protein>
    <submittedName>
        <fullName evidence="5">Ribosomal protein L3</fullName>
    </submittedName>
</protein>
<dbReference type="GO" id="GO:0022625">
    <property type="term" value="C:cytosolic large ribosomal subunit"/>
    <property type="evidence" value="ECO:0007669"/>
    <property type="project" value="TreeGrafter"/>
</dbReference>
<gene>
    <name evidence="5" type="ORF">TPC1_16619</name>
</gene>
<dbReference type="Gene3D" id="3.30.1430.10">
    <property type="match status" value="1"/>
</dbReference>
<dbReference type="InterPro" id="IPR000597">
    <property type="entry name" value="Ribosomal_uL3"/>
</dbReference>
<dbReference type="InterPro" id="IPR019926">
    <property type="entry name" value="Ribosomal_uL3_CS"/>
</dbReference>
<dbReference type="EMBL" id="GDID01004917">
    <property type="protein sequence ID" value="JAP91689.1"/>
    <property type="molecule type" value="Transcribed_RNA"/>
</dbReference>
<sequence>MFSFNSFLSFRCWKCLQQMAHRNYSKHRKGSLAFLPKQRCKFSRPHIKTFPADDRTQAPHLTGFISYKAGCTHVMGLVEARSTDKKTIKQVVRNATILDAPAMIGAGIAGYVQTPKGLQQAYTVWAAHVADSAKRRFYKKAPEQITAFAKHETAMKQNAGQLNEELAKLKQNCCVIRLIAHTQPELTPLEAKKAQIMEIQINGGDIAKKVDFAASMLEKPIEVKSVFKVGEQIDTISITRGRGFEGVTYRWNVTKLPRKTRRGSRKVACIGSWHPANIQYTCGRAGQMGYFHRTEANKLIVMIDTAKNPICCKTEMDTTEKGINPLGGWVNYGQIKGDFVMIAGSCPGTKKRTVILRQALLPHRNQRGIKLQWICTSSKMGHGMFETAQDKKQFFAQSKKYKTTQ</sequence>
<proteinExistence type="inferred from homology"/>
<dbReference type="PANTHER" id="PTHR11363:SF5">
    <property type="entry name" value="LARGE RIBOSOMAL SUBUNIT PROTEIN UL3"/>
    <property type="match status" value="1"/>
</dbReference>
<dbReference type="SUPFAM" id="SSF50447">
    <property type="entry name" value="Translation proteins"/>
    <property type="match status" value="1"/>
</dbReference>
<dbReference type="Pfam" id="PF00297">
    <property type="entry name" value="Ribosomal_L3"/>
    <property type="match status" value="1"/>
</dbReference>
<dbReference type="Gene3D" id="2.40.30.10">
    <property type="entry name" value="Translation factors"/>
    <property type="match status" value="1"/>
</dbReference>